<proteinExistence type="predicted"/>
<comment type="caution">
    <text evidence="1">The sequence shown here is derived from an EMBL/GenBank/DDBJ whole genome shotgun (WGS) entry which is preliminary data.</text>
</comment>
<gene>
    <name evidence="1" type="ORF">VU01_12802</name>
</gene>
<keyword evidence="2" id="KW-1185">Reference proteome</keyword>
<evidence type="ECO:0000313" key="2">
    <source>
        <dbReference type="Proteomes" id="UP000288892"/>
    </source>
</evidence>
<evidence type="ECO:0000313" key="1">
    <source>
        <dbReference type="EMBL" id="RWX50685.1"/>
    </source>
</evidence>
<evidence type="ECO:0008006" key="3">
    <source>
        <dbReference type="Google" id="ProtNLM"/>
    </source>
</evidence>
<dbReference type="EMBL" id="MTKS01000280">
    <property type="protein sequence ID" value="RWX50685.1"/>
    <property type="molecule type" value="Genomic_DNA"/>
</dbReference>
<protein>
    <recommendedName>
        <fullName evidence="3">Chromosome partitioning protein, ParB family</fullName>
    </recommendedName>
</protein>
<accession>A0A444JC72</accession>
<organism evidence="1 2">
    <name type="scientific">Candidatus Electrothrix marina</name>
    <dbReference type="NCBI Taxonomy" id="1859130"/>
    <lineage>
        <taxon>Bacteria</taxon>
        <taxon>Pseudomonadati</taxon>
        <taxon>Thermodesulfobacteriota</taxon>
        <taxon>Desulfobulbia</taxon>
        <taxon>Desulfobulbales</taxon>
        <taxon>Desulfobulbaceae</taxon>
        <taxon>Candidatus Electrothrix</taxon>
    </lineage>
</organism>
<dbReference type="SUPFAM" id="SSF110849">
    <property type="entry name" value="ParB/Sulfiredoxin"/>
    <property type="match status" value="1"/>
</dbReference>
<reference evidence="1 2" key="1">
    <citation type="submission" date="2017-01" db="EMBL/GenBank/DDBJ databases">
        <title>The cable genome- insights into the physiology and evolution of filamentous bacteria capable of sulfide oxidation via long distance electron transfer.</title>
        <authorList>
            <person name="Schreiber L."/>
            <person name="Bjerg J.T."/>
            <person name="Boggild A."/>
            <person name="Van De Vossenberg J."/>
            <person name="Meysman F."/>
            <person name="Nielsen L.P."/>
            <person name="Schramm A."/>
            <person name="Kjeldsen K.U."/>
        </authorList>
    </citation>
    <scope>NUCLEOTIDE SEQUENCE [LARGE SCALE GENOMIC DNA]</scope>
    <source>
        <strain evidence="1">A5</strain>
    </source>
</reference>
<dbReference type="InterPro" id="IPR036086">
    <property type="entry name" value="ParB/Sulfiredoxin_sf"/>
</dbReference>
<dbReference type="Proteomes" id="UP000288892">
    <property type="component" value="Unassembled WGS sequence"/>
</dbReference>
<name>A0A444JC72_9BACT</name>
<sequence>MKNATPCYRQVRLQDINLTDRSYILNPFPQDPEQDLLHSISNFGMLQPPLLLEKKDHTLTVLSGRRRIEAYLQVSKAQECHLTALIIPFREEKPEYQLHLLTTLLQHQLLGGSLTVIEQAIFFQKATLVLEEQEVLSLLPVLGLKAKPHIPGELISLLDLEPAVQLGLHRGIISQRSGKKLSRFAPVDQKQLAEVINTYQLGGSKQQKLIEHFFQLTQREQVSVEVLLGRWQDKEKDKQLNGPQRASSLLRWLDRECQPRLTQAEETFRKFCSQLQLPAGIRLEHSLSFEEEQVTLNMDFSSKEELSRIWPQLKALLNAGNKEEK</sequence>
<dbReference type="AlphaFoldDB" id="A0A444JC72"/>